<dbReference type="GO" id="GO:0003677">
    <property type="term" value="F:DNA binding"/>
    <property type="evidence" value="ECO:0007669"/>
    <property type="project" value="UniProtKB-KW"/>
</dbReference>
<keyword evidence="3" id="KW-1185">Reference proteome</keyword>
<gene>
    <name evidence="2" type="ORF">H4W27_001486</name>
</gene>
<proteinExistence type="predicted"/>
<keyword evidence="2" id="KW-0238">DNA-binding</keyword>
<organism evidence="2 3">
    <name type="scientific">Nesterenkonia lutea</name>
    <dbReference type="NCBI Taxonomy" id="272919"/>
    <lineage>
        <taxon>Bacteria</taxon>
        <taxon>Bacillati</taxon>
        <taxon>Actinomycetota</taxon>
        <taxon>Actinomycetes</taxon>
        <taxon>Micrococcales</taxon>
        <taxon>Micrococcaceae</taxon>
        <taxon>Nesterenkonia</taxon>
    </lineage>
</organism>
<dbReference type="Gene3D" id="3.90.1150.10">
    <property type="entry name" value="Aspartate Aminotransferase, domain 1"/>
    <property type="match status" value="1"/>
</dbReference>
<dbReference type="SUPFAM" id="SSF53383">
    <property type="entry name" value="PLP-dependent transferases"/>
    <property type="match status" value="1"/>
</dbReference>
<dbReference type="CDD" id="cd00609">
    <property type="entry name" value="AAT_like"/>
    <property type="match status" value="1"/>
</dbReference>
<dbReference type="InterPro" id="IPR051446">
    <property type="entry name" value="HTH_trans_reg/aminotransferase"/>
</dbReference>
<name>A0ABR9JF31_9MICC</name>
<evidence type="ECO:0000259" key="1">
    <source>
        <dbReference type="Pfam" id="PF00155"/>
    </source>
</evidence>
<accession>A0ABR9JF31</accession>
<comment type="caution">
    <text evidence="2">The sequence shown here is derived from an EMBL/GenBank/DDBJ whole genome shotgun (WGS) entry which is preliminary data.</text>
</comment>
<sequence>MPTEPENIMVTVGAQHAISLIAKTFLSRSDTALMEAPSYPHAYDALGSRARRLVTVPVDARNGWDDNGLAQTFQRAKPALAYVMPDFHNPTGAVMPVHQRELLMDLARRHGCLVVADETTADLSIDVPPGKPLAAYGPAMLVGSMGKTVWGGLRVGWIRAEPEKIKLLEQARYAHDLGTPILEQLIALELLGNYDEVLRFRRIQLAEGRDHVEDLLRSHFPVWDVPHVAGGLCTWVNIGQPVSSQLALAARDGGLPLGAGPRFGLGGAFERFLRFPFSYPAEETSVAVDILANAWRRVEPHRRVEKDFKPALV</sequence>
<dbReference type="InterPro" id="IPR015421">
    <property type="entry name" value="PyrdxlP-dep_Trfase_major"/>
</dbReference>
<evidence type="ECO:0000313" key="3">
    <source>
        <dbReference type="Proteomes" id="UP000643525"/>
    </source>
</evidence>
<dbReference type="Gene3D" id="3.40.640.10">
    <property type="entry name" value="Type I PLP-dependent aspartate aminotransferase-like (Major domain)"/>
    <property type="match status" value="1"/>
</dbReference>
<feature type="domain" description="Aminotransferase class I/classII large" evidence="1">
    <location>
        <begin position="3"/>
        <end position="288"/>
    </location>
</feature>
<dbReference type="Pfam" id="PF00155">
    <property type="entry name" value="Aminotran_1_2"/>
    <property type="match status" value="1"/>
</dbReference>
<dbReference type="PANTHER" id="PTHR46577">
    <property type="entry name" value="HTH-TYPE TRANSCRIPTIONAL REGULATORY PROTEIN GABR"/>
    <property type="match status" value="1"/>
</dbReference>
<dbReference type="EMBL" id="JADBED010000001">
    <property type="protein sequence ID" value="MBE1524368.1"/>
    <property type="molecule type" value="Genomic_DNA"/>
</dbReference>
<reference evidence="2 3" key="1">
    <citation type="submission" date="2020-10" db="EMBL/GenBank/DDBJ databases">
        <title>Sequencing the genomes of 1000 actinobacteria strains.</title>
        <authorList>
            <person name="Klenk H.-P."/>
        </authorList>
    </citation>
    <scope>NUCLEOTIDE SEQUENCE [LARGE SCALE GENOMIC DNA]</scope>
    <source>
        <strain evidence="2 3">DSM 15666</strain>
    </source>
</reference>
<dbReference type="InterPro" id="IPR015424">
    <property type="entry name" value="PyrdxlP-dep_Trfase"/>
</dbReference>
<evidence type="ECO:0000313" key="2">
    <source>
        <dbReference type="EMBL" id="MBE1524368.1"/>
    </source>
</evidence>
<dbReference type="InterPro" id="IPR004839">
    <property type="entry name" value="Aminotransferase_I/II_large"/>
</dbReference>
<dbReference type="InterPro" id="IPR015422">
    <property type="entry name" value="PyrdxlP-dep_Trfase_small"/>
</dbReference>
<dbReference type="PANTHER" id="PTHR46577:SF1">
    <property type="entry name" value="HTH-TYPE TRANSCRIPTIONAL REGULATORY PROTEIN GABR"/>
    <property type="match status" value="1"/>
</dbReference>
<protein>
    <submittedName>
        <fullName evidence="2">DNA-binding transcriptional MocR family regulator</fullName>
    </submittedName>
</protein>
<dbReference type="Proteomes" id="UP000643525">
    <property type="component" value="Unassembled WGS sequence"/>
</dbReference>